<dbReference type="InterPro" id="IPR017483">
    <property type="entry name" value="CHP03034"/>
</dbReference>
<gene>
    <name evidence="1" type="ORF">QWZ16_07595</name>
</gene>
<accession>A0ABT8BSC4</accession>
<evidence type="ECO:0000313" key="1">
    <source>
        <dbReference type="EMBL" id="MDN3609564.1"/>
    </source>
</evidence>
<keyword evidence="2" id="KW-1185">Reference proteome</keyword>
<dbReference type="RefSeq" id="WP_290311343.1">
    <property type="nucleotide sequence ID" value="NZ_JAUFQC010000001.1"/>
</dbReference>
<evidence type="ECO:0000313" key="2">
    <source>
        <dbReference type="Proteomes" id="UP001238540"/>
    </source>
</evidence>
<organism evidence="1 2">
    <name type="scientific">Vibrio ostreicida</name>
    <dbReference type="NCBI Taxonomy" id="526588"/>
    <lineage>
        <taxon>Bacteria</taxon>
        <taxon>Pseudomonadati</taxon>
        <taxon>Pseudomonadota</taxon>
        <taxon>Gammaproteobacteria</taxon>
        <taxon>Vibrionales</taxon>
        <taxon>Vibrionaceae</taxon>
        <taxon>Vibrio</taxon>
    </lineage>
</organism>
<name>A0ABT8BSC4_9VIBR</name>
<dbReference type="Proteomes" id="UP001238540">
    <property type="component" value="Unassembled WGS sequence"/>
</dbReference>
<protein>
    <submittedName>
        <fullName evidence="1">DUF3289 family protein</fullName>
    </submittedName>
</protein>
<reference evidence="2" key="1">
    <citation type="journal article" date="2019" name="Int. J. Syst. Evol. Microbiol.">
        <title>The Global Catalogue of Microorganisms (GCM) 10K type strain sequencing project: providing services to taxonomists for standard genome sequencing and annotation.</title>
        <authorList>
            <consortium name="The Broad Institute Genomics Platform"/>
            <consortium name="The Broad Institute Genome Sequencing Center for Infectious Disease"/>
            <person name="Wu L."/>
            <person name="Ma J."/>
        </authorList>
    </citation>
    <scope>NUCLEOTIDE SEQUENCE [LARGE SCALE GENOMIC DNA]</scope>
    <source>
        <strain evidence="2">CECT 7398</strain>
    </source>
</reference>
<proteinExistence type="predicted"/>
<dbReference type="EMBL" id="JAUFQC010000001">
    <property type="protein sequence ID" value="MDN3609564.1"/>
    <property type="molecule type" value="Genomic_DNA"/>
</dbReference>
<dbReference type="Pfam" id="PF11692">
    <property type="entry name" value="DUF3289"/>
    <property type="match status" value="1"/>
</dbReference>
<sequence length="122" mass="14280">MPDDIVSVSSRYMMSDKGKPLPKFDTSPSGKDLYNGTVLTVHDIWSLRVYVEQLEYKGDQVRGMFKYEIQDHFGLDTNDINHDLNDGLKQYEQLEGFRSWYLLQHFNGCGYQPFITKIDFEL</sequence>
<comment type="caution">
    <text evidence="1">The sequence shown here is derived from an EMBL/GenBank/DDBJ whole genome shotgun (WGS) entry which is preliminary data.</text>
</comment>